<dbReference type="InterPro" id="IPR001650">
    <property type="entry name" value="Helicase_C-like"/>
</dbReference>
<evidence type="ECO:0000259" key="10">
    <source>
        <dbReference type="PROSITE" id="PS51194"/>
    </source>
</evidence>
<protein>
    <recommendedName>
        <fullName evidence="1">RNA helicase</fullName>
        <ecNumber evidence="1">3.6.4.13</ecNumber>
    </recommendedName>
</protein>
<feature type="region of interest" description="Disordered" evidence="8">
    <location>
        <begin position="16"/>
        <end position="103"/>
    </location>
</feature>
<feature type="domain" description="Helicase C-terminal" evidence="10">
    <location>
        <begin position="581"/>
        <end position="758"/>
    </location>
</feature>
<comment type="caution">
    <text evidence="11">The sequence shown here is derived from an EMBL/GenBank/DDBJ whole genome shotgun (WGS) entry which is preliminary data.</text>
</comment>
<feature type="domain" description="Helicase ATP-binding" evidence="9">
    <location>
        <begin position="316"/>
        <end position="531"/>
    </location>
</feature>
<dbReference type="PROSITE" id="PS51194">
    <property type="entry name" value="HELICASE_CTER"/>
    <property type="match status" value="1"/>
</dbReference>
<organism evidence="11 12">
    <name type="scientific">Rasamsonia emersonii (strain ATCC 16479 / CBS 393.64 / IMI 116815)</name>
    <dbReference type="NCBI Taxonomy" id="1408163"/>
    <lineage>
        <taxon>Eukaryota</taxon>
        <taxon>Fungi</taxon>
        <taxon>Dikarya</taxon>
        <taxon>Ascomycota</taxon>
        <taxon>Pezizomycotina</taxon>
        <taxon>Eurotiomycetes</taxon>
        <taxon>Eurotiomycetidae</taxon>
        <taxon>Eurotiales</taxon>
        <taxon>Trichocomaceae</taxon>
        <taxon>Rasamsonia</taxon>
    </lineage>
</organism>
<dbReference type="Pfam" id="PF00271">
    <property type="entry name" value="Helicase_C"/>
    <property type="match status" value="1"/>
</dbReference>
<reference evidence="11 12" key="1">
    <citation type="submission" date="2015-04" db="EMBL/GenBank/DDBJ databases">
        <authorList>
            <person name="Heijne W.H."/>
            <person name="Fedorova N.D."/>
            <person name="Nierman W.C."/>
            <person name="Vollebregt A.W."/>
            <person name="Zhao Z."/>
            <person name="Wu L."/>
            <person name="Kumar M."/>
            <person name="Stam H."/>
            <person name="van den Berg M.A."/>
            <person name="Pel H.J."/>
        </authorList>
    </citation>
    <scope>NUCLEOTIDE SEQUENCE [LARGE SCALE GENOMIC DNA]</scope>
    <source>
        <strain evidence="11 12">CBS 393.64</strain>
    </source>
</reference>
<dbReference type="RefSeq" id="XP_013325609.1">
    <property type="nucleotide sequence ID" value="XM_013470155.1"/>
</dbReference>
<feature type="compositionally biased region" description="Basic and acidic residues" evidence="8">
    <location>
        <begin position="202"/>
        <end position="233"/>
    </location>
</feature>
<keyword evidence="2" id="KW-0547">Nucleotide-binding</keyword>
<keyword evidence="5" id="KW-0067">ATP-binding</keyword>
<dbReference type="PROSITE" id="PS51192">
    <property type="entry name" value="HELICASE_ATP_BIND_1"/>
    <property type="match status" value="1"/>
</dbReference>
<dbReference type="AlphaFoldDB" id="A0A0F4YL24"/>
<evidence type="ECO:0000256" key="5">
    <source>
        <dbReference type="ARBA" id="ARBA00022840"/>
    </source>
</evidence>
<evidence type="ECO:0000256" key="4">
    <source>
        <dbReference type="ARBA" id="ARBA00022806"/>
    </source>
</evidence>
<evidence type="ECO:0000259" key="9">
    <source>
        <dbReference type="PROSITE" id="PS51192"/>
    </source>
</evidence>
<keyword evidence="12" id="KW-1185">Reference proteome</keyword>
<feature type="region of interest" description="Disordered" evidence="8">
    <location>
        <begin position="184"/>
        <end position="233"/>
    </location>
</feature>
<keyword evidence="4 11" id="KW-0347">Helicase</keyword>
<sequence>MPVNLGRLKELILKRARTTRNKKRQTADCKARQRKERSRQTRKTRPRESLGQDVRQNNKLEAGIEGPAGVDPRDTAVAGATGRRSPDPAPGRHVTGQGRHPPSGLAPLPLLRVLAFAPCRSKLIFFVRSSAIPIASTVPLRPGSMFVSRSVCRFSRSVVSLRMRRKAARMMLSPDVAKADLKREKRARSEQGPWGNLNQTEADIRGEPRARSQAEIKRATRGREEESENKESPLYKALKMQTALAPMNYGLRMAIKERIANITSFDQFSLLPVVRDSIFTQALPGLVDVTPSPIQRVAIPALLETVDKKKKVEDAEEGEPTYRQYLLAAETGSGKTLAYLVPVIDAVKRADLAEQEEQARKEKEKEEENERRKRERIFELEPPPLSENLTTNAGRPRAIILLPTSELVAQVGAKVKAFSHTVKLRTGRISSADSARKIRNIVFNPKGIDILVSTPHLLASIAKTDPYVLSRVTHLVVDEADSLLDRSFSPTTMEIIDKAAPSLEKLILCSATIPRSMDSFLRKRYPDIRRLATPNLHAIPRRVQLGVVDIDKDPYRGNRSLACADVIWSLGKAGDGESRGPFASYMGPNEKKIIVFVNEREEADEVAKFLYAKGIDAVSFNRDSADRQKEILAQFTETKPPPTPEEIMEAQRKRRLEDSSIPFEMPGKEAKETGPTKRLPNTKVLVTTDLGSRGIDTLPVKTVILYHVPHTTIDFIHRLGRVGRMGKRGRGIVLVGKKDRKDVVREVRDAMYRGQALI</sequence>
<dbReference type="Gene3D" id="3.40.50.300">
    <property type="entry name" value="P-loop containing nucleotide triphosphate hydrolases"/>
    <property type="match status" value="2"/>
</dbReference>
<dbReference type="Proteomes" id="UP000053958">
    <property type="component" value="Unassembled WGS sequence"/>
</dbReference>
<evidence type="ECO:0000256" key="7">
    <source>
        <dbReference type="ARBA" id="ARBA00047984"/>
    </source>
</evidence>
<dbReference type="SMART" id="SM00490">
    <property type="entry name" value="HELICc"/>
    <property type="match status" value="1"/>
</dbReference>
<dbReference type="SUPFAM" id="SSF52540">
    <property type="entry name" value="P-loop containing nucleoside triphosphate hydrolases"/>
    <property type="match status" value="1"/>
</dbReference>
<dbReference type="STRING" id="1408163.A0A0F4YL24"/>
<evidence type="ECO:0000256" key="8">
    <source>
        <dbReference type="SAM" id="MobiDB-lite"/>
    </source>
</evidence>
<evidence type="ECO:0000256" key="3">
    <source>
        <dbReference type="ARBA" id="ARBA00022801"/>
    </source>
</evidence>
<keyword evidence="6" id="KW-0694">RNA-binding</keyword>
<evidence type="ECO:0000256" key="6">
    <source>
        <dbReference type="ARBA" id="ARBA00022884"/>
    </source>
</evidence>
<dbReference type="PANTHER" id="PTHR47960">
    <property type="entry name" value="DEAD-BOX ATP-DEPENDENT RNA HELICASE 50"/>
    <property type="match status" value="1"/>
</dbReference>
<feature type="region of interest" description="Disordered" evidence="8">
    <location>
        <begin position="355"/>
        <end position="378"/>
    </location>
</feature>
<keyword evidence="3 11" id="KW-0378">Hydrolase</keyword>
<comment type="catalytic activity">
    <reaction evidence="7">
        <text>ATP + H2O = ADP + phosphate + H(+)</text>
        <dbReference type="Rhea" id="RHEA:13065"/>
        <dbReference type="ChEBI" id="CHEBI:15377"/>
        <dbReference type="ChEBI" id="CHEBI:15378"/>
        <dbReference type="ChEBI" id="CHEBI:30616"/>
        <dbReference type="ChEBI" id="CHEBI:43474"/>
        <dbReference type="ChEBI" id="CHEBI:456216"/>
        <dbReference type="EC" id="3.6.4.13"/>
    </reaction>
</comment>
<dbReference type="InterPro" id="IPR027417">
    <property type="entry name" value="P-loop_NTPase"/>
</dbReference>
<proteinExistence type="predicted"/>
<dbReference type="GO" id="GO:0003724">
    <property type="term" value="F:RNA helicase activity"/>
    <property type="evidence" value="ECO:0007669"/>
    <property type="project" value="UniProtKB-EC"/>
</dbReference>
<dbReference type="Pfam" id="PF00270">
    <property type="entry name" value="DEAD"/>
    <property type="match status" value="1"/>
</dbReference>
<accession>A0A0F4YL24</accession>
<gene>
    <name evidence="11" type="ORF">T310_7051</name>
</gene>
<dbReference type="InterPro" id="IPR014001">
    <property type="entry name" value="Helicase_ATP-bd"/>
</dbReference>
<dbReference type="OrthoDB" id="10256233at2759"/>
<dbReference type="GO" id="GO:0005524">
    <property type="term" value="F:ATP binding"/>
    <property type="evidence" value="ECO:0007669"/>
    <property type="project" value="UniProtKB-KW"/>
</dbReference>
<dbReference type="CDD" id="cd18787">
    <property type="entry name" value="SF2_C_DEAD"/>
    <property type="match status" value="1"/>
</dbReference>
<name>A0A0F4YL24_RASE3</name>
<evidence type="ECO:0000256" key="2">
    <source>
        <dbReference type="ARBA" id="ARBA00022741"/>
    </source>
</evidence>
<dbReference type="GO" id="GO:0016887">
    <property type="term" value="F:ATP hydrolysis activity"/>
    <property type="evidence" value="ECO:0007669"/>
    <property type="project" value="RHEA"/>
</dbReference>
<evidence type="ECO:0000256" key="1">
    <source>
        <dbReference type="ARBA" id="ARBA00012552"/>
    </source>
</evidence>
<evidence type="ECO:0000313" key="12">
    <source>
        <dbReference type="Proteomes" id="UP000053958"/>
    </source>
</evidence>
<feature type="compositionally biased region" description="Basic residues" evidence="8">
    <location>
        <begin position="32"/>
        <end position="45"/>
    </location>
</feature>
<evidence type="ECO:0000313" key="11">
    <source>
        <dbReference type="EMBL" id="KKA18997.1"/>
    </source>
</evidence>
<dbReference type="EC" id="3.6.4.13" evidence="1"/>
<dbReference type="SMART" id="SM00487">
    <property type="entry name" value="DEXDc"/>
    <property type="match status" value="1"/>
</dbReference>
<dbReference type="EMBL" id="LASV01000395">
    <property type="protein sequence ID" value="KKA18997.1"/>
    <property type="molecule type" value="Genomic_DNA"/>
</dbReference>
<dbReference type="InterPro" id="IPR011545">
    <property type="entry name" value="DEAD/DEAH_box_helicase_dom"/>
</dbReference>
<dbReference type="GO" id="GO:0003723">
    <property type="term" value="F:RNA binding"/>
    <property type="evidence" value="ECO:0007669"/>
    <property type="project" value="UniProtKB-KW"/>
</dbReference>
<dbReference type="GeneID" id="25319327"/>